<evidence type="ECO:0000313" key="2">
    <source>
        <dbReference type="EMBL" id="KAK7494676.1"/>
    </source>
</evidence>
<reference evidence="2 3" key="1">
    <citation type="journal article" date="2023" name="Sci. Data">
        <title>Genome assembly of the Korean intertidal mud-creeper Batillaria attramentaria.</title>
        <authorList>
            <person name="Patra A.K."/>
            <person name="Ho P.T."/>
            <person name="Jun S."/>
            <person name="Lee S.J."/>
            <person name="Kim Y."/>
            <person name="Won Y.J."/>
        </authorList>
    </citation>
    <scope>NUCLEOTIDE SEQUENCE [LARGE SCALE GENOMIC DNA]</scope>
    <source>
        <strain evidence="2">Wonlab-2016</strain>
    </source>
</reference>
<protein>
    <submittedName>
        <fullName evidence="2">Uncharacterized protein</fullName>
    </submittedName>
</protein>
<accession>A0ABD0L5Y4</accession>
<name>A0ABD0L5Y4_9CAEN</name>
<proteinExistence type="predicted"/>
<evidence type="ECO:0000313" key="3">
    <source>
        <dbReference type="Proteomes" id="UP001519460"/>
    </source>
</evidence>
<keyword evidence="3" id="KW-1185">Reference proteome</keyword>
<feature type="compositionally biased region" description="Basic and acidic residues" evidence="1">
    <location>
        <begin position="144"/>
        <end position="154"/>
    </location>
</feature>
<dbReference type="Proteomes" id="UP001519460">
    <property type="component" value="Unassembled WGS sequence"/>
</dbReference>
<gene>
    <name evidence="2" type="ORF">BaRGS_00014074</name>
</gene>
<sequence length="190" mass="20220">MSTRSTKVASHSADGPPATDRDGTRTGGEGVESAGDRTSTTITPREQEALDNLAMLFTIQEERCVGDGGGRDGAGSKLSRASLTHSQMADASFIYQRIDFDLLAKCVPSFVRTHLNKNGRYLPETFILRVNYLRRRRALGGDGSTDKRAAKESMSRSCSDVSPSPRAASSRGHPAKSAAAADTRVSLASG</sequence>
<evidence type="ECO:0000256" key="1">
    <source>
        <dbReference type="SAM" id="MobiDB-lite"/>
    </source>
</evidence>
<dbReference type="EMBL" id="JACVVK020000081">
    <property type="protein sequence ID" value="KAK7494676.1"/>
    <property type="molecule type" value="Genomic_DNA"/>
</dbReference>
<feature type="region of interest" description="Disordered" evidence="1">
    <location>
        <begin position="1"/>
        <end position="46"/>
    </location>
</feature>
<feature type="region of interest" description="Disordered" evidence="1">
    <location>
        <begin position="139"/>
        <end position="190"/>
    </location>
</feature>
<dbReference type="AlphaFoldDB" id="A0ABD0L5Y4"/>
<organism evidence="2 3">
    <name type="scientific">Batillaria attramentaria</name>
    <dbReference type="NCBI Taxonomy" id="370345"/>
    <lineage>
        <taxon>Eukaryota</taxon>
        <taxon>Metazoa</taxon>
        <taxon>Spiralia</taxon>
        <taxon>Lophotrochozoa</taxon>
        <taxon>Mollusca</taxon>
        <taxon>Gastropoda</taxon>
        <taxon>Caenogastropoda</taxon>
        <taxon>Sorbeoconcha</taxon>
        <taxon>Cerithioidea</taxon>
        <taxon>Batillariidae</taxon>
        <taxon>Batillaria</taxon>
    </lineage>
</organism>
<comment type="caution">
    <text evidence="2">The sequence shown here is derived from an EMBL/GenBank/DDBJ whole genome shotgun (WGS) entry which is preliminary data.</text>
</comment>